<evidence type="ECO:0000256" key="7">
    <source>
        <dbReference type="ARBA" id="ARBA00023136"/>
    </source>
</evidence>
<evidence type="ECO:0000256" key="3">
    <source>
        <dbReference type="ARBA" id="ARBA00015419"/>
    </source>
</evidence>
<dbReference type="InterPro" id="IPR000184">
    <property type="entry name" value="Bac_surfAg_D15"/>
</dbReference>
<keyword evidence="5" id="KW-0812">Transmembrane</keyword>
<dbReference type="Pfam" id="PF07244">
    <property type="entry name" value="POTRA"/>
    <property type="match status" value="1"/>
</dbReference>
<evidence type="ECO:0000259" key="12">
    <source>
        <dbReference type="Pfam" id="PF07244"/>
    </source>
</evidence>
<evidence type="ECO:0000256" key="10">
    <source>
        <dbReference type="ARBA" id="ARBA00093548"/>
    </source>
</evidence>
<evidence type="ECO:0000313" key="15">
    <source>
        <dbReference type="Proteomes" id="UP000613768"/>
    </source>
</evidence>
<evidence type="ECO:0000259" key="11">
    <source>
        <dbReference type="Pfam" id="PF01103"/>
    </source>
</evidence>
<sequence>MAQSTAEPDVAAAQPLESPPSERVLWRFDGVDWTGIEQEDLLANLKRKVSLARLKRGTSIRPERFAYLQRRLPRELHEALQPFGYYNAEVELKVNQGEQSVALVAEVRLNEPVRVRRRDVEVLGPGATDRSLGNLIKKFKPGVGDVLRHLDYETSKANLQRVLAERGYFASELLEARVEVLRALDVADLRLRWASGPRFRFGEVTFQGSQLAEDFLPPLVPFRPDQHFNQRQLLELQRRLSELDYFDRIEVNVRDRPEDQSWSTEEGPPIGVDVALTPAPRNVYRAGASYGTDTGAAIKLGYDRRWLNAAGHKWNSDVLFGEQRSAASFRYRIPAFERFRGWWVLSTDLRQEPFGSFDPSIYEAAVSREFNWRGNNLVLGLHARREDRDSAGDLLIYPQATLERKVMDDPLYPTRGFAWRVTGRWGLAELGSDVGFQQLIASAALVRSFGDSNRLIARTDFGNVRLSDFDRLPLSFRFFAGGDRSLRGYGYQELSPRDADGERIGASKLFTASLEWEHMFGAEWGMAVFVDGGNAFNDSLDPALGAGVGVRWRSPVGPVRADIARGLDGPDQGIRLHFTLGPDL</sequence>
<dbReference type="Gene3D" id="2.40.160.50">
    <property type="entry name" value="membrane protein fhac: a member of the omp85/tpsb transporter family"/>
    <property type="match status" value="1"/>
</dbReference>
<evidence type="ECO:0000256" key="8">
    <source>
        <dbReference type="ARBA" id="ARBA00023237"/>
    </source>
</evidence>
<dbReference type="GO" id="GO:0009306">
    <property type="term" value="P:protein secretion"/>
    <property type="evidence" value="ECO:0007669"/>
    <property type="project" value="TreeGrafter"/>
</dbReference>
<comment type="similarity">
    <text evidence="2">Belongs to the TamA family.</text>
</comment>
<dbReference type="PANTHER" id="PTHR12815:SF47">
    <property type="entry name" value="TRANSLOCATION AND ASSEMBLY MODULE SUBUNIT TAMA"/>
    <property type="match status" value="1"/>
</dbReference>
<feature type="domain" description="Bacterial surface antigen (D15)" evidence="11">
    <location>
        <begin position="393"/>
        <end position="581"/>
    </location>
</feature>
<dbReference type="PANTHER" id="PTHR12815">
    <property type="entry name" value="SORTING AND ASSEMBLY MACHINERY SAMM50 PROTEIN FAMILY MEMBER"/>
    <property type="match status" value="1"/>
</dbReference>
<comment type="subcellular location">
    <subcellularLocation>
        <location evidence="1">Cell outer membrane</location>
    </subcellularLocation>
</comment>
<evidence type="ECO:0000256" key="5">
    <source>
        <dbReference type="ARBA" id="ARBA00022692"/>
    </source>
</evidence>
<dbReference type="InterPro" id="IPR035243">
    <property type="entry name" value="TamA_POTRA_Dom_1"/>
</dbReference>
<comment type="subunit">
    <text evidence="10">Interacts with TamB to form the translocation and assembly module (TAM).</text>
</comment>
<reference evidence="14 15" key="1">
    <citation type="submission" date="2020-09" db="EMBL/GenBank/DDBJ databases">
        <title>Pseudoxanthomonas sp. CAU 1598 isolated from sand of Yaerae Beach.</title>
        <authorList>
            <person name="Kim W."/>
        </authorList>
    </citation>
    <scope>NUCLEOTIDE SEQUENCE [LARGE SCALE GENOMIC DNA]</scope>
    <source>
        <strain evidence="14 15">CAU 1598</strain>
    </source>
</reference>
<protein>
    <recommendedName>
        <fullName evidence="3">Translocation and assembly module subunit TamA</fullName>
    </recommendedName>
    <alternativeName>
        <fullName evidence="9">Autotransporter assembly factor TamA</fullName>
    </alternativeName>
</protein>
<gene>
    <name evidence="14" type="ORF">IFO71_08215</name>
</gene>
<proteinExistence type="inferred from homology"/>
<dbReference type="InterPro" id="IPR010827">
    <property type="entry name" value="BamA/TamA_POTRA"/>
</dbReference>
<dbReference type="RefSeq" id="WP_192029069.1">
    <property type="nucleotide sequence ID" value="NZ_JACYTR010000011.1"/>
</dbReference>
<name>A0AAW3ZN50_9GAMM</name>
<dbReference type="Gene3D" id="3.10.20.310">
    <property type="entry name" value="membrane protein fhac"/>
    <property type="match status" value="3"/>
</dbReference>
<dbReference type="EMBL" id="JACYTR010000011">
    <property type="protein sequence ID" value="MBD8525726.1"/>
    <property type="molecule type" value="Genomic_DNA"/>
</dbReference>
<feature type="domain" description="POTRA" evidence="12">
    <location>
        <begin position="200"/>
        <end position="257"/>
    </location>
</feature>
<dbReference type="GO" id="GO:0009279">
    <property type="term" value="C:cell outer membrane"/>
    <property type="evidence" value="ECO:0007669"/>
    <property type="project" value="UniProtKB-SubCell"/>
</dbReference>
<feature type="domain" description="TamA POTRA" evidence="13">
    <location>
        <begin position="34"/>
        <end position="107"/>
    </location>
</feature>
<comment type="caution">
    <text evidence="14">The sequence shown here is derived from an EMBL/GenBank/DDBJ whole genome shotgun (WGS) entry which is preliminary data.</text>
</comment>
<keyword evidence="15" id="KW-1185">Reference proteome</keyword>
<dbReference type="InterPro" id="IPR039910">
    <property type="entry name" value="D15-like"/>
</dbReference>
<organism evidence="14 15">
    <name type="scientific">Pseudomarimonas arenosa</name>
    <dbReference type="NCBI Taxonomy" id="2774145"/>
    <lineage>
        <taxon>Bacteria</taxon>
        <taxon>Pseudomonadati</taxon>
        <taxon>Pseudomonadota</taxon>
        <taxon>Gammaproteobacteria</taxon>
        <taxon>Lysobacterales</taxon>
        <taxon>Lysobacteraceae</taxon>
        <taxon>Pseudomarimonas</taxon>
    </lineage>
</organism>
<keyword evidence="4" id="KW-1134">Transmembrane beta strand</keyword>
<evidence type="ECO:0000256" key="1">
    <source>
        <dbReference type="ARBA" id="ARBA00004442"/>
    </source>
</evidence>
<keyword evidence="8" id="KW-0998">Cell outer membrane</keyword>
<dbReference type="Proteomes" id="UP000613768">
    <property type="component" value="Unassembled WGS sequence"/>
</dbReference>
<evidence type="ECO:0000256" key="6">
    <source>
        <dbReference type="ARBA" id="ARBA00022729"/>
    </source>
</evidence>
<dbReference type="AlphaFoldDB" id="A0AAW3ZN50"/>
<dbReference type="Pfam" id="PF01103">
    <property type="entry name" value="Omp85"/>
    <property type="match status" value="1"/>
</dbReference>
<evidence type="ECO:0000256" key="9">
    <source>
        <dbReference type="ARBA" id="ARBA00033063"/>
    </source>
</evidence>
<evidence type="ECO:0000313" key="14">
    <source>
        <dbReference type="EMBL" id="MBD8525726.1"/>
    </source>
</evidence>
<dbReference type="Pfam" id="PF17243">
    <property type="entry name" value="POTRA_TamA_1"/>
    <property type="match status" value="1"/>
</dbReference>
<evidence type="ECO:0000256" key="2">
    <source>
        <dbReference type="ARBA" id="ARBA00010248"/>
    </source>
</evidence>
<accession>A0AAW3ZN50</accession>
<evidence type="ECO:0000259" key="13">
    <source>
        <dbReference type="Pfam" id="PF17243"/>
    </source>
</evidence>
<keyword evidence="7" id="KW-0472">Membrane</keyword>
<dbReference type="GO" id="GO:0097347">
    <property type="term" value="C:TAM protein secretion complex"/>
    <property type="evidence" value="ECO:0007669"/>
    <property type="project" value="TreeGrafter"/>
</dbReference>
<evidence type="ECO:0000256" key="4">
    <source>
        <dbReference type="ARBA" id="ARBA00022452"/>
    </source>
</evidence>
<keyword evidence="6" id="KW-0732">Signal</keyword>